<dbReference type="Proteomes" id="UP000232722">
    <property type="component" value="Unassembled WGS sequence"/>
</dbReference>
<dbReference type="VEuPathDB" id="FungiDB:RhiirFUN_020542"/>
<name>A0A2N0PUE6_9GLOM</name>
<evidence type="ECO:0000313" key="2">
    <source>
        <dbReference type="Proteomes" id="UP000232722"/>
    </source>
</evidence>
<reference evidence="1 2" key="1">
    <citation type="submission" date="2016-04" db="EMBL/GenBank/DDBJ databases">
        <title>Genome analyses suggest a sexual origin of heterokaryosis in a supposedly ancient asexual fungus.</title>
        <authorList>
            <person name="Ropars J."/>
            <person name="Sedzielewska K."/>
            <person name="Noel J."/>
            <person name="Charron P."/>
            <person name="Farinelli L."/>
            <person name="Marton T."/>
            <person name="Kruger M."/>
            <person name="Pelin A."/>
            <person name="Brachmann A."/>
            <person name="Corradi N."/>
        </authorList>
    </citation>
    <scope>NUCLEOTIDE SEQUENCE [LARGE SCALE GENOMIC DNA]</scope>
    <source>
        <strain evidence="1 2">A5</strain>
    </source>
</reference>
<sequence>MVTVEEIGDYSEDKIIIYKQKNEKRIVSQSFTYKIITVKKYLDKMILQVTHASNHYSISDSYKIQIRLLHCIQYGKNFNEQVFFKLLATNAADLLYKKFTENKAKTSGILLFGLQLNKLKEYQKMKSVKLHAKILKLAKDVPLLESIEFSVKGKGYDINYGKENQDLKYKKEVAIVKAINKSRISRDDYRYFMAIEPNLPKECARMLLICTQGKII</sequence>
<evidence type="ECO:0000313" key="1">
    <source>
        <dbReference type="EMBL" id="PKC10460.1"/>
    </source>
</evidence>
<proteinExistence type="predicted"/>
<protein>
    <submittedName>
        <fullName evidence="1">Uncharacterized protein</fullName>
    </submittedName>
</protein>
<accession>A0A2N0PUE6</accession>
<dbReference type="EMBL" id="LLXJ01000380">
    <property type="protein sequence ID" value="PKC10460.1"/>
    <property type="molecule type" value="Genomic_DNA"/>
</dbReference>
<dbReference type="VEuPathDB" id="FungiDB:FUN_004260"/>
<organism evidence="1 2">
    <name type="scientific">Rhizophagus irregularis</name>
    <dbReference type="NCBI Taxonomy" id="588596"/>
    <lineage>
        <taxon>Eukaryota</taxon>
        <taxon>Fungi</taxon>
        <taxon>Fungi incertae sedis</taxon>
        <taxon>Mucoromycota</taxon>
        <taxon>Glomeromycotina</taxon>
        <taxon>Glomeromycetes</taxon>
        <taxon>Glomerales</taxon>
        <taxon>Glomeraceae</taxon>
        <taxon>Rhizophagus</taxon>
    </lineage>
</organism>
<gene>
    <name evidence="1" type="ORF">RhiirA5_374650</name>
</gene>
<comment type="caution">
    <text evidence="1">The sequence shown here is derived from an EMBL/GenBank/DDBJ whole genome shotgun (WGS) entry which is preliminary data.</text>
</comment>
<dbReference type="AlphaFoldDB" id="A0A2N0PUE6"/>
<reference evidence="1 2" key="2">
    <citation type="submission" date="2017-09" db="EMBL/GenBank/DDBJ databases">
        <title>Extensive intraspecific genome diversity in a model arbuscular mycorrhizal fungus.</title>
        <authorList>
            <person name="Chen E.C."/>
            <person name="Morin E."/>
            <person name="Beaudet D."/>
            <person name="Noel J."/>
            <person name="Ndikumana S."/>
            <person name="Charron P."/>
            <person name="St-Onge C."/>
            <person name="Giorgi J."/>
            <person name="Grigoriev I.V."/>
            <person name="Roux C."/>
            <person name="Martin F.M."/>
            <person name="Corradi N."/>
        </authorList>
    </citation>
    <scope>NUCLEOTIDE SEQUENCE [LARGE SCALE GENOMIC DNA]</scope>
    <source>
        <strain evidence="1 2">A5</strain>
    </source>
</reference>